<name>A0A0E3SFR5_9EURY</name>
<dbReference type="KEGG" id="mhor:MSHOH_3488"/>
<dbReference type="RefSeq" id="WP_052730930.1">
    <property type="nucleotide sequence ID" value="NZ_CP009516.1"/>
</dbReference>
<dbReference type="EMBL" id="CP009516">
    <property type="protein sequence ID" value="AKB79971.1"/>
    <property type="molecule type" value="Genomic_DNA"/>
</dbReference>
<evidence type="ECO:0000313" key="5">
    <source>
        <dbReference type="Proteomes" id="UP000033101"/>
    </source>
</evidence>
<evidence type="ECO:0000259" key="3">
    <source>
        <dbReference type="Pfam" id="PF00535"/>
    </source>
</evidence>
<keyword evidence="5" id="KW-1185">Reference proteome</keyword>
<organism evidence="4 5">
    <name type="scientific">Methanosarcina horonobensis HB-1 = JCM 15518</name>
    <dbReference type="NCBI Taxonomy" id="1434110"/>
    <lineage>
        <taxon>Archaea</taxon>
        <taxon>Methanobacteriati</taxon>
        <taxon>Methanobacteriota</taxon>
        <taxon>Stenosarchaea group</taxon>
        <taxon>Methanomicrobia</taxon>
        <taxon>Methanosarcinales</taxon>
        <taxon>Methanosarcinaceae</taxon>
        <taxon>Methanosarcina</taxon>
    </lineage>
</organism>
<dbReference type="PATRIC" id="fig|1434110.4.peg.4473"/>
<protein>
    <submittedName>
        <fullName evidence="4">Dolichol-phosphate mannosyltransferase</fullName>
    </submittedName>
</protein>
<dbReference type="GeneID" id="24832830"/>
<evidence type="ECO:0000256" key="1">
    <source>
        <dbReference type="ARBA" id="ARBA00022676"/>
    </source>
</evidence>
<proteinExistence type="predicted"/>
<keyword evidence="2 4" id="KW-0808">Transferase</keyword>
<dbReference type="InterPro" id="IPR029044">
    <property type="entry name" value="Nucleotide-diphossugar_trans"/>
</dbReference>
<dbReference type="Proteomes" id="UP000033101">
    <property type="component" value="Chromosome"/>
</dbReference>
<dbReference type="Gene3D" id="3.90.550.10">
    <property type="entry name" value="Spore Coat Polysaccharide Biosynthesis Protein SpsA, Chain A"/>
    <property type="match status" value="1"/>
</dbReference>
<dbReference type="PANTHER" id="PTHR43630:SF1">
    <property type="entry name" value="POLY-BETA-1,6-N-ACETYL-D-GLUCOSAMINE SYNTHASE"/>
    <property type="match status" value="1"/>
</dbReference>
<dbReference type="SUPFAM" id="SSF53448">
    <property type="entry name" value="Nucleotide-diphospho-sugar transferases"/>
    <property type="match status" value="1"/>
</dbReference>
<dbReference type="STRING" id="1434110.MSHOH_3488"/>
<feature type="domain" description="Glycosyltransferase 2-like" evidence="3">
    <location>
        <begin position="8"/>
        <end position="73"/>
    </location>
</feature>
<dbReference type="AlphaFoldDB" id="A0A0E3SFR5"/>
<sequence length="88" mass="9683">MALTIDAMPAYNESESVANVILDCRKYVDKVVVVDDGILDNTIELTESLSAYVDHHETNKGHGEALKNCFEIACKLEAHSMIIIDSNS</sequence>
<keyword evidence="1 4" id="KW-0328">Glycosyltransferase</keyword>
<dbReference type="PANTHER" id="PTHR43630">
    <property type="entry name" value="POLY-BETA-1,6-N-ACETYL-D-GLUCOSAMINE SYNTHASE"/>
    <property type="match status" value="1"/>
</dbReference>
<dbReference type="GO" id="GO:0016757">
    <property type="term" value="F:glycosyltransferase activity"/>
    <property type="evidence" value="ECO:0007669"/>
    <property type="project" value="UniProtKB-KW"/>
</dbReference>
<dbReference type="HOGENOM" id="CLU_2461782_0_0_2"/>
<accession>A0A0E3SFR5</accession>
<reference evidence="4 5" key="1">
    <citation type="submission" date="2014-07" db="EMBL/GenBank/DDBJ databases">
        <title>Methanogenic archaea and the global carbon cycle.</title>
        <authorList>
            <person name="Henriksen J.R."/>
            <person name="Luke J."/>
            <person name="Reinhart S."/>
            <person name="Benedict M.N."/>
            <person name="Youngblut N.D."/>
            <person name="Metcalf M.E."/>
            <person name="Whitaker R.J."/>
            <person name="Metcalf W.W."/>
        </authorList>
    </citation>
    <scope>NUCLEOTIDE SEQUENCE [LARGE SCALE GENOMIC DNA]</scope>
    <source>
        <strain evidence="4 5">HB-1</strain>
    </source>
</reference>
<evidence type="ECO:0000313" key="4">
    <source>
        <dbReference type="EMBL" id="AKB79971.1"/>
    </source>
</evidence>
<dbReference type="Pfam" id="PF00535">
    <property type="entry name" value="Glycos_transf_2"/>
    <property type="match status" value="1"/>
</dbReference>
<dbReference type="InterPro" id="IPR001173">
    <property type="entry name" value="Glyco_trans_2-like"/>
</dbReference>
<gene>
    <name evidence="4" type="ORF">MSHOH_3488</name>
</gene>
<evidence type="ECO:0000256" key="2">
    <source>
        <dbReference type="ARBA" id="ARBA00022679"/>
    </source>
</evidence>